<feature type="domain" description="Methyl-accepting transducer" evidence="5">
    <location>
        <begin position="354"/>
        <end position="611"/>
    </location>
</feature>
<evidence type="ECO:0000256" key="1">
    <source>
        <dbReference type="ARBA" id="ARBA00023224"/>
    </source>
</evidence>
<feature type="region of interest" description="Disordered" evidence="4">
    <location>
        <begin position="1"/>
        <end position="30"/>
    </location>
</feature>
<dbReference type="GO" id="GO:0016020">
    <property type="term" value="C:membrane"/>
    <property type="evidence" value="ECO:0007669"/>
    <property type="project" value="InterPro"/>
</dbReference>
<sequence length="648" mass="69977">MAKKLAKPASTMTEKTGIAVKQENGDEITKKREIARKMAQEKARARTLAKQQAMAERIASASEQLVAGIEESNAAGQEFTRLVEVVAANGEKMGSSAEQMRVASVQLNRSAVDLNQQLQKLYQAALNGNVGAREAIKAMQAMQSQLKEAGDKNQQSARRIEELEQQSRQIGEIVQAVVMIADQTNLLALNAAIEAARAGEHGRGFAVVADEVRNLAETSERSARDIRGVVEEIRAGVEAVVEDINKTVQDFDEMQKDLQDSVDGFEKMGQLFGQYNEHIDNEVKNSDLLAQNANEFLAGSENIASANEEAVSGTQEIAKAVVEQSKALAEVNVASQELSEMAEDLKTSTNINKSAEEVAATAEQLSANIEELSTSATQIASSLMQLAEAVRSINEETHKAVSLGVDCGKATEEIVAVAAIAGEVIEEVSQTLEHNRALARAVWARVRSCIESYQGTNSAVEELQEKIRRIEKIVDTIENVSIQTNMLAVNGFVEAATAGEHGRGFSVVAGDIRNLASESAENADKIKDLVRDIQMQMGKVIGEILQSESSTHKADEMAGEAAQKNQVVTNTLGEIDVAQKASLVIVEEIKKAVAENERESHEVAEVMEQVKVQVEDASRVADEQAKAIDELANSIEEIASIADEMQAN</sequence>
<gene>
    <name evidence="6" type="ordered locus">Swol_1451</name>
</gene>
<dbReference type="EMBL" id="CP000448">
    <property type="protein sequence ID" value="ABI68758.1"/>
    <property type="molecule type" value="Genomic_DNA"/>
</dbReference>
<feature type="domain" description="Methyl-accepting transducer" evidence="5">
    <location>
        <begin position="61"/>
        <end position="318"/>
    </location>
</feature>
<dbReference type="InterPro" id="IPR004089">
    <property type="entry name" value="MCPsignal_dom"/>
</dbReference>
<dbReference type="Gene3D" id="1.10.287.950">
    <property type="entry name" value="Methyl-accepting chemotaxis protein"/>
    <property type="match status" value="2"/>
</dbReference>
<keyword evidence="1 2" id="KW-0807">Transducer</keyword>
<dbReference type="KEGG" id="swo:Swol_1451"/>
<dbReference type="eggNOG" id="COG0840">
    <property type="taxonomic scope" value="Bacteria"/>
</dbReference>
<evidence type="ECO:0000256" key="4">
    <source>
        <dbReference type="SAM" id="MobiDB-lite"/>
    </source>
</evidence>
<dbReference type="PANTHER" id="PTHR32089">
    <property type="entry name" value="METHYL-ACCEPTING CHEMOTAXIS PROTEIN MCPB"/>
    <property type="match status" value="1"/>
</dbReference>
<dbReference type="Proteomes" id="UP000001968">
    <property type="component" value="Chromosome"/>
</dbReference>
<dbReference type="STRING" id="335541.Swol_1451"/>
<keyword evidence="3" id="KW-0175">Coiled coil</keyword>
<evidence type="ECO:0000256" key="2">
    <source>
        <dbReference type="PROSITE-ProRule" id="PRU00284"/>
    </source>
</evidence>
<dbReference type="Pfam" id="PF00015">
    <property type="entry name" value="MCPsignal"/>
    <property type="match status" value="2"/>
</dbReference>
<name>Q0AWZ6_SYNWW</name>
<protein>
    <submittedName>
        <fullName evidence="6">Putative methyl-accepting chemotaxis sensory transducer</fullName>
    </submittedName>
</protein>
<accession>Q0AWZ6</accession>
<dbReference type="SUPFAM" id="SSF58104">
    <property type="entry name" value="Methyl-accepting chemotaxis protein (MCP) signaling domain"/>
    <property type="match status" value="2"/>
</dbReference>
<dbReference type="GO" id="GO:0007165">
    <property type="term" value="P:signal transduction"/>
    <property type="evidence" value="ECO:0007669"/>
    <property type="project" value="UniProtKB-KW"/>
</dbReference>
<proteinExistence type="predicted"/>
<reference evidence="7" key="1">
    <citation type="journal article" date="2010" name="Environ. Microbiol.">
        <title>The genome of Syntrophomonas wolfei: new insights into syntrophic metabolism and biohydrogen production.</title>
        <authorList>
            <person name="Sieber J.R."/>
            <person name="Sims D.R."/>
            <person name="Han C."/>
            <person name="Kim E."/>
            <person name="Lykidis A."/>
            <person name="Lapidus A.L."/>
            <person name="McDonnald E."/>
            <person name="Rohlin L."/>
            <person name="Culley D.E."/>
            <person name="Gunsalus R."/>
            <person name="McInerney M.J."/>
        </authorList>
    </citation>
    <scope>NUCLEOTIDE SEQUENCE [LARGE SCALE GENOMIC DNA]</scope>
    <source>
        <strain evidence="7">DSM 2245B / Goettingen</strain>
    </source>
</reference>
<evidence type="ECO:0000256" key="3">
    <source>
        <dbReference type="SAM" id="Coils"/>
    </source>
</evidence>
<dbReference type="OrthoDB" id="9765776at2"/>
<feature type="coiled-coil region" evidence="3">
    <location>
        <begin position="453"/>
        <end position="480"/>
    </location>
</feature>
<dbReference type="PROSITE" id="PS50111">
    <property type="entry name" value="CHEMOTAXIS_TRANSDUC_2"/>
    <property type="match status" value="2"/>
</dbReference>
<evidence type="ECO:0000259" key="5">
    <source>
        <dbReference type="PROSITE" id="PS50111"/>
    </source>
</evidence>
<dbReference type="PANTHER" id="PTHR32089:SF112">
    <property type="entry name" value="LYSOZYME-LIKE PROTEIN-RELATED"/>
    <property type="match status" value="1"/>
</dbReference>
<feature type="coiled-coil region" evidence="3">
    <location>
        <begin position="589"/>
        <end position="648"/>
    </location>
</feature>
<evidence type="ECO:0000313" key="6">
    <source>
        <dbReference type="EMBL" id="ABI68758.1"/>
    </source>
</evidence>
<dbReference type="RefSeq" id="WP_011640857.1">
    <property type="nucleotide sequence ID" value="NC_008346.1"/>
</dbReference>
<dbReference type="AlphaFoldDB" id="Q0AWZ6"/>
<evidence type="ECO:0000313" key="7">
    <source>
        <dbReference type="Proteomes" id="UP000001968"/>
    </source>
</evidence>
<organism evidence="6 7">
    <name type="scientific">Syntrophomonas wolfei subsp. wolfei (strain DSM 2245B / Goettingen)</name>
    <dbReference type="NCBI Taxonomy" id="335541"/>
    <lineage>
        <taxon>Bacteria</taxon>
        <taxon>Bacillati</taxon>
        <taxon>Bacillota</taxon>
        <taxon>Clostridia</taxon>
        <taxon>Eubacteriales</taxon>
        <taxon>Syntrophomonadaceae</taxon>
        <taxon>Syntrophomonas</taxon>
    </lineage>
</organism>
<dbReference type="HOGENOM" id="CLU_426331_0_0_9"/>
<keyword evidence="7" id="KW-1185">Reference proteome</keyword>
<dbReference type="SMART" id="SM00283">
    <property type="entry name" value="MA"/>
    <property type="match status" value="2"/>
</dbReference>
<feature type="coiled-coil region" evidence="3">
    <location>
        <begin position="132"/>
        <end position="166"/>
    </location>
</feature>